<dbReference type="EMBL" id="JAIQCV010000009">
    <property type="protein sequence ID" value="KAH1063369.1"/>
    <property type="molecule type" value="Genomic_DNA"/>
</dbReference>
<sequence>MYNVWKFEFPHVPDESMWQPILGAPSELVTNISLCRKPKGRLTSTRIHDNMDIWERTGQPKLSNYYRNSGHTRPTCPHLGETLRTIPH</sequence>
<dbReference type="OrthoDB" id="979488at2759"/>
<reference evidence="1 2" key="1">
    <citation type="journal article" date="2021" name="Plant Biotechnol. J.">
        <title>Multi-omics assisted identification of the key and species-specific regulatory components of drought-tolerant mechanisms in Gossypium stocksii.</title>
        <authorList>
            <person name="Yu D."/>
            <person name="Ke L."/>
            <person name="Zhang D."/>
            <person name="Wu Y."/>
            <person name="Sun Y."/>
            <person name="Mei J."/>
            <person name="Sun J."/>
            <person name="Sun Y."/>
        </authorList>
    </citation>
    <scope>NUCLEOTIDE SEQUENCE [LARGE SCALE GENOMIC DNA]</scope>
    <source>
        <strain evidence="2">cv. E1</strain>
        <tissue evidence="1">Leaf</tissue>
    </source>
</reference>
<comment type="caution">
    <text evidence="1">The sequence shown here is derived from an EMBL/GenBank/DDBJ whole genome shotgun (WGS) entry which is preliminary data.</text>
</comment>
<organism evidence="1 2">
    <name type="scientific">Gossypium stocksii</name>
    <dbReference type="NCBI Taxonomy" id="47602"/>
    <lineage>
        <taxon>Eukaryota</taxon>
        <taxon>Viridiplantae</taxon>
        <taxon>Streptophyta</taxon>
        <taxon>Embryophyta</taxon>
        <taxon>Tracheophyta</taxon>
        <taxon>Spermatophyta</taxon>
        <taxon>Magnoliopsida</taxon>
        <taxon>eudicotyledons</taxon>
        <taxon>Gunneridae</taxon>
        <taxon>Pentapetalae</taxon>
        <taxon>rosids</taxon>
        <taxon>malvids</taxon>
        <taxon>Malvales</taxon>
        <taxon>Malvaceae</taxon>
        <taxon>Malvoideae</taxon>
        <taxon>Gossypium</taxon>
    </lineage>
</organism>
<dbReference type="Proteomes" id="UP000828251">
    <property type="component" value="Unassembled WGS sequence"/>
</dbReference>
<evidence type="ECO:0000313" key="2">
    <source>
        <dbReference type="Proteomes" id="UP000828251"/>
    </source>
</evidence>
<gene>
    <name evidence="1" type="ORF">J1N35_028356</name>
</gene>
<proteinExistence type="predicted"/>
<protein>
    <submittedName>
        <fullName evidence="1">Uncharacterized protein</fullName>
    </submittedName>
</protein>
<name>A0A9D3ZRW9_9ROSI</name>
<dbReference type="AlphaFoldDB" id="A0A9D3ZRW9"/>
<keyword evidence="2" id="KW-1185">Reference proteome</keyword>
<accession>A0A9D3ZRW9</accession>
<evidence type="ECO:0000313" key="1">
    <source>
        <dbReference type="EMBL" id="KAH1063369.1"/>
    </source>
</evidence>